<dbReference type="PANTHER" id="PTHR35174:SF3">
    <property type="entry name" value="BLL7171 PROTEIN"/>
    <property type="match status" value="1"/>
</dbReference>
<evidence type="ECO:0000313" key="4">
    <source>
        <dbReference type="EMBL" id="MBB2924603.1"/>
    </source>
</evidence>
<comment type="caution">
    <text evidence="3">The sequence shown here is derived from an EMBL/GenBank/DDBJ whole genome shotgun (WGS) entry which is preliminary data.</text>
</comment>
<dbReference type="EMBL" id="JACHVX010000005">
    <property type="protein sequence ID" value="MBB2924603.1"/>
    <property type="molecule type" value="Genomic_DNA"/>
</dbReference>
<dbReference type="SUPFAM" id="SSF54909">
    <property type="entry name" value="Dimeric alpha+beta barrel"/>
    <property type="match status" value="1"/>
</dbReference>
<evidence type="ECO:0000256" key="1">
    <source>
        <dbReference type="ARBA" id="ARBA00007689"/>
    </source>
</evidence>
<reference evidence="4" key="2">
    <citation type="submission" date="2020-08" db="EMBL/GenBank/DDBJ databases">
        <title>The Agave Microbiome: Exploring the role of microbial communities in plant adaptations to desert environments.</title>
        <authorList>
            <person name="Partida-Martinez L.P."/>
        </authorList>
    </citation>
    <scope>NUCLEOTIDE SEQUENCE [LARGE SCALE GENOMIC DNA]</scope>
    <source>
        <strain evidence="4">RAS26</strain>
    </source>
</reference>
<dbReference type="EMBL" id="BJLR01000016">
    <property type="protein sequence ID" value="GEA87757.1"/>
    <property type="molecule type" value="Genomic_DNA"/>
</dbReference>
<accession>A0A4Y3KV91</accession>
<reference evidence="3" key="1">
    <citation type="submission" date="2019-06" db="EMBL/GenBank/DDBJ databases">
        <title>Whole genome shotgun sequence of Cellulomonas cellasea NBRC 3753.</title>
        <authorList>
            <person name="Hosoyama A."/>
            <person name="Uohara A."/>
            <person name="Ohji S."/>
            <person name="Ichikawa N."/>
        </authorList>
    </citation>
    <scope>NUCLEOTIDE SEQUENCE [LARGE SCALE GENOMIC DNA]</scope>
    <source>
        <strain evidence="3">NBRC 3753</strain>
    </source>
</reference>
<dbReference type="InterPro" id="IPR005545">
    <property type="entry name" value="YCII"/>
</dbReference>
<reference evidence="4" key="3">
    <citation type="submission" date="2020-08" db="EMBL/GenBank/DDBJ databases">
        <authorList>
            <person name="Partida-Martinez L."/>
            <person name="Huntemann M."/>
            <person name="Clum A."/>
            <person name="Wang J."/>
            <person name="Palaniappan K."/>
            <person name="Ritter S."/>
            <person name="Chen I.-M."/>
            <person name="Stamatis D."/>
            <person name="Reddy T."/>
            <person name="O'Malley R."/>
            <person name="Daum C."/>
            <person name="Shapiro N."/>
            <person name="Ivanova N."/>
            <person name="Kyrpides N."/>
            <person name="Woyke T."/>
        </authorList>
    </citation>
    <scope>NUCLEOTIDE SEQUENCE [LARGE SCALE GENOMIC DNA]</scope>
    <source>
        <strain evidence="4">RAS26</strain>
    </source>
</reference>
<gene>
    <name evidence="3" type="ORF">CCE01nite_17060</name>
    <name evidence="4" type="ORF">FHR80_003536</name>
</gene>
<dbReference type="Pfam" id="PF03795">
    <property type="entry name" value="YCII"/>
    <property type="match status" value="1"/>
</dbReference>
<evidence type="ECO:0000259" key="2">
    <source>
        <dbReference type="Pfam" id="PF03795"/>
    </source>
</evidence>
<organism evidence="3 5">
    <name type="scientific">Cellulomonas cellasea</name>
    <dbReference type="NCBI Taxonomy" id="43670"/>
    <lineage>
        <taxon>Bacteria</taxon>
        <taxon>Bacillati</taxon>
        <taxon>Actinomycetota</taxon>
        <taxon>Actinomycetes</taxon>
        <taxon>Micrococcales</taxon>
        <taxon>Cellulomonadaceae</taxon>
        <taxon>Cellulomonas</taxon>
    </lineage>
</organism>
<dbReference type="Gene3D" id="3.30.70.1060">
    <property type="entry name" value="Dimeric alpha+beta barrel"/>
    <property type="match status" value="1"/>
</dbReference>
<dbReference type="AlphaFoldDB" id="A0A4Y3KV91"/>
<dbReference type="Proteomes" id="UP000518206">
    <property type="component" value="Unassembled WGS sequence"/>
</dbReference>
<dbReference type="InterPro" id="IPR011008">
    <property type="entry name" value="Dimeric_a/b-barrel"/>
</dbReference>
<comment type="similarity">
    <text evidence="1">Belongs to the YciI family.</text>
</comment>
<evidence type="ECO:0000313" key="5">
    <source>
        <dbReference type="Proteomes" id="UP000317046"/>
    </source>
</evidence>
<keyword evidence="5" id="KW-1185">Reference proteome</keyword>
<dbReference type="PANTHER" id="PTHR35174">
    <property type="entry name" value="BLL7171 PROTEIN-RELATED"/>
    <property type="match status" value="1"/>
</dbReference>
<feature type="domain" description="YCII-related" evidence="2">
    <location>
        <begin position="25"/>
        <end position="107"/>
    </location>
</feature>
<dbReference type="Proteomes" id="UP000317046">
    <property type="component" value="Unassembled WGS sequence"/>
</dbReference>
<protein>
    <submittedName>
        <fullName evidence="3">Sigma associated protein</fullName>
    </submittedName>
</protein>
<dbReference type="RefSeq" id="WP_141372176.1">
    <property type="nucleotide sequence ID" value="NZ_BJLR01000016.1"/>
</dbReference>
<name>A0A4Y3KV91_9CELL</name>
<evidence type="ECO:0000313" key="3">
    <source>
        <dbReference type="EMBL" id="GEA87757.1"/>
    </source>
</evidence>
<proteinExistence type="inferred from homology"/>
<sequence>MTRYLLAVDFQAGVDETPMSQWSPEEIAAHLDHYRVLNEELVASGELVEATILTGPDLAKIVTSDGLRAPVVTDGPFQEFKEWVAGYQIVDVESEERAIEIAARVSAVPGQGGRATQQPVQVRQVMDEGPSGVDEMRAFLDTAGGDR</sequence>